<gene>
    <name evidence="1" type="ORF">K6Y31_04880</name>
</gene>
<comment type="caution">
    <text evidence="1">The sequence shown here is derived from an EMBL/GenBank/DDBJ whole genome shotgun (WGS) entry which is preliminary data.</text>
</comment>
<protein>
    <submittedName>
        <fullName evidence="1">Type II toxin-antitoxin system ParD family antitoxin</fullName>
    </submittedName>
</protein>
<dbReference type="RefSeq" id="WP_233051725.1">
    <property type="nucleotide sequence ID" value="NZ_JAIMJA010000004.1"/>
</dbReference>
<dbReference type="Proteomes" id="UP001201273">
    <property type="component" value="Unassembled WGS sequence"/>
</dbReference>
<dbReference type="NCBIfam" id="TIGR02606">
    <property type="entry name" value="antidote_CC2985"/>
    <property type="match status" value="1"/>
</dbReference>
<dbReference type="PANTHER" id="PTHR36582:SF2">
    <property type="entry name" value="ANTITOXIN PARD"/>
    <property type="match status" value="1"/>
</dbReference>
<dbReference type="PANTHER" id="PTHR36582">
    <property type="entry name" value="ANTITOXIN PARD"/>
    <property type="match status" value="1"/>
</dbReference>
<name>A0ABS8W598_9GAMM</name>
<dbReference type="EMBL" id="JAIMJA010000004">
    <property type="protein sequence ID" value="MCE2594144.1"/>
    <property type="molecule type" value="Genomic_DNA"/>
</dbReference>
<keyword evidence="2" id="KW-1185">Reference proteome</keyword>
<proteinExistence type="predicted"/>
<reference evidence="1 2" key="1">
    <citation type="journal article" date="2022" name="Environ. Microbiol. Rep.">
        <title>Eco-phylogenetic analyses reveal divergent evolution of vitamin B12 metabolism in the marine bacterial family 'Psychromonadaceae'.</title>
        <authorList>
            <person name="Jin X."/>
            <person name="Yang Y."/>
            <person name="Cao H."/>
            <person name="Gao B."/>
            <person name="Zhao Z."/>
        </authorList>
    </citation>
    <scope>NUCLEOTIDE SEQUENCE [LARGE SCALE GENOMIC DNA]</scope>
    <source>
        <strain evidence="1 2">MKS20</strain>
    </source>
</reference>
<dbReference type="InterPro" id="IPR022789">
    <property type="entry name" value="ParD"/>
</dbReference>
<dbReference type="InterPro" id="IPR038296">
    <property type="entry name" value="ParD_sf"/>
</dbReference>
<evidence type="ECO:0000313" key="2">
    <source>
        <dbReference type="Proteomes" id="UP001201273"/>
    </source>
</evidence>
<sequence>MTAKISLTLDTHFNSFVARQVATGRYASEKEVILAGLKALEHAEAKANALRFMMDNGCEHTLIEYSFEQLIAEFDDFAA</sequence>
<evidence type="ECO:0000313" key="1">
    <source>
        <dbReference type="EMBL" id="MCE2594144.1"/>
    </source>
</evidence>
<dbReference type="Pfam" id="PF03693">
    <property type="entry name" value="ParD_antitoxin"/>
    <property type="match status" value="1"/>
</dbReference>
<organism evidence="1 2">
    <name type="scientific">Motilimonas cestriensis</name>
    <dbReference type="NCBI Taxonomy" id="2742685"/>
    <lineage>
        <taxon>Bacteria</taxon>
        <taxon>Pseudomonadati</taxon>
        <taxon>Pseudomonadota</taxon>
        <taxon>Gammaproteobacteria</taxon>
        <taxon>Alteromonadales</taxon>
        <taxon>Alteromonadales genera incertae sedis</taxon>
        <taxon>Motilimonas</taxon>
    </lineage>
</organism>
<accession>A0ABS8W598</accession>
<dbReference type="Gene3D" id="6.10.10.120">
    <property type="entry name" value="Antitoxin ParD1-like"/>
    <property type="match status" value="1"/>
</dbReference>